<evidence type="ECO:0000313" key="2">
    <source>
        <dbReference type="Proteomes" id="UP000198431"/>
    </source>
</evidence>
<gene>
    <name evidence="1" type="ORF">B0A72_17365</name>
</gene>
<sequence>MTKNFQEGTKPSLNNNIKNPKFQFYRLEFGIFFDLIQQTRQSRSFGIKPVRFVDKKFQPKLEFGIYFLEFNFFLLRINNIA</sequence>
<organism evidence="1 2">
    <name type="scientific">Flavobacterium pectinovorum</name>
    <dbReference type="NCBI Taxonomy" id="29533"/>
    <lineage>
        <taxon>Bacteria</taxon>
        <taxon>Pseudomonadati</taxon>
        <taxon>Bacteroidota</taxon>
        <taxon>Flavobacteriia</taxon>
        <taxon>Flavobacteriales</taxon>
        <taxon>Flavobacteriaceae</taxon>
        <taxon>Flavobacterium</taxon>
    </lineage>
</organism>
<reference evidence="1 2" key="1">
    <citation type="submission" date="2016-11" db="EMBL/GenBank/DDBJ databases">
        <title>Whole genomes of Flavobacteriaceae.</title>
        <authorList>
            <person name="Stine C."/>
            <person name="Li C."/>
            <person name="Tadesse D."/>
        </authorList>
    </citation>
    <scope>NUCLEOTIDE SEQUENCE [LARGE SCALE GENOMIC DNA]</scope>
    <source>
        <strain evidence="1 2">ATCC 19366</strain>
    </source>
</reference>
<accession>A0AB36NY83</accession>
<dbReference type="EMBL" id="MUHB01000017">
    <property type="protein sequence ID" value="OXB02415.1"/>
    <property type="molecule type" value="Genomic_DNA"/>
</dbReference>
<dbReference type="Proteomes" id="UP000198431">
    <property type="component" value="Unassembled WGS sequence"/>
</dbReference>
<name>A0AB36NY83_9FLAO</name>
<proteinExistence type="predicted"/>
<comment type="caution">
    <text evidence="1">The sequence shown here is derived from an EMBL/GenBank/DDBJ whole genome shotgun (WGS) entry which is preliminary data.</text>
</comment>
<protein>
    <submittedName>
        <fullName evidence="1">Uncharacterized protein</fullName>
    </submittedName>
</protein>
<dbReference type="AlphaFoldDB" id="A0AB36NY83"/>
<evidence type="ECO:0000313" key="1">
    <source>
        <dbReference type="EMBL" id="OXB02415.1"/>
    </source>
</evidence>